<dbReference type="FunFam" id="3.40.50.1000:FF:000029">
    <property type="entry name" value="3-deoxy-D-manno-octulosonate 8-phosphate phosphatase KdsC"/>
    <property type="match status" value="1"/>
</dbReference>
<keyword evidence="4 7" id="KW-0479">Metal-binding</keyword>
<dbReference type="STRING" id="1144750.SAMN05443431_10520"/>
<sequence length="176" mass="19759">MDDKSYKEYLHQVTTFIFDVDGVLTNGMITITSSGEMIRHMNVKDGYAMKQALNHGYNVCIISGGTNEGVRTRLNHLGIKDVYLGAHQKVVQFEEYLNNNQIKAENVLYMGDDIPDVPVLKLVGVSSCPQDAVPEVKRVSKYISHKLGGEGCVRDVIEQVMKVQNKWDSDFDAQTF</sequence>
<dbReference type="CDD" id="cd01630">
    <property type="entry name" value="HAD_KDO-like"/>
    <property type="match status" value="1"/>
</dbReference>
<accession>A0A1I3P999</accession>
<gene>
    <name evidence="8" type="ORF">SAMN05443431_10520</name>
</gene>
<evidence type="ECO:0000256" key="2">
    <source>
        <dbReference type="ARBA" id="ARBA00005893"/>
    </source>
</evidence>
<feature type="binding site" evidence="7">
    <location>
        <position position="19"/>
    </location>
    <ligand>
        <name>Mg(2+)</name>
        <dbReference type="ChEBI" id="CHEBI:18420"/>
    </ligand>
</feature>
<evidence type="ECO:0000256" key="3">
    <source>
        <dbReference type="ARBA" id="ARBA00011881"/>
    </source>
</evidence>
<dbReference type="SFLD" id="SFLDG01136">
    <property type="entry name" value="C1.6:_Phosphoserine_Phosphatas"/>
    <property type="match status" value="1"/>
</dbReference>
<dbReference type="InterPro" id="IPR050793">
    <property type="entry name" value="CMP-NeuNAc_synthase"/>
</dbReference>
<dbReference type="Pfam" id="PF08282">
    <property type="entry name" value="Hydrolase_3"/>
    <property type="match status" value="1"/>
</dbReference>
<feature type="binding site" evidence="7">
    <location>
        <position position="112"/>
    </location>
    <ligand>
        <name>Mg(2+)</name>
        <dbReference type="ChEBI" id="CHEBI:18420"/>
    </ligand>
</feature>
<dbReference type="PIRSF" id="PIRSF006118">
    <property type="entry name" value="KDO8-P_Ptase"/>
    <property type="match status" value="1"/>
</dbReference>
<feature type="binding site" evidence="7">
    <location>
        <position position="21"/>
    </location>
    <ligand>
        <name>substrate</name>
    </ligand>
</feature>
<dbReference type="PANTHER" id="PTHR21485">
    <property type="entry name" value="HAD SUPERFAMILY MEMBERS CMAS AND KDSC"/>
    <property type="match status" value="1"/>
</dbReference>
<evidence type="ECO:0000256" key="6">
    <source>
        <dbReference type="ARBA" id="ARBA00022842"/>
    </source>
</evidence>
<evidence type="ECO:0000313" key="9">
    <source>
        <dbReference type="Proteomes" id="UP000199559"/>
    </source>
</evidence>
<evidence type="ECO:0000256" key="7">
    <source>
        <dbReference type="PIRSR" id="PIRSR006118-2"/>
    </source>
</evidence>
<evidence type="ECO:0000256" key="1">
    <source>
        <dbReference type="ARBA" id="ARBA00001946"/>
    </source>
</evidence>
<dbReference type="GO" id="GO:0008781">
    <property type="term" value="F:N-acylneuraminate cytidylyltransferase activity"/>
    <property type="evidence" value="ECO:0007669"/>
    <property type="project" value="TreeGrafter"/>
</dbReference>
<keyword evidence="5" id="KW-0378">Hydrolase</keyword>
<dbReference type="NCBIfam" id="TIGR01670">
    <property type="entry name" value="KdsC-phosphatas"/>
    <property type="match status" value="1"/>
</dbReference>
<keyword evidence="9" id="KW-1185">Reference proteome</keyword>
<dbReference type="GO" id="GO:0046872">
    <property type="term" value="F:metal ion binding"/>
    <property type="evidence" value="ECO:0007669"/>
    <property type="project" value="UniProtKB-KW"/>
</dbReference>
<name>A0A1I3P999_9FLAO</name>
<dbReference type="GO" id="GO:0016788">
    <property type="term" value="F:hydrolase activity, acting on ester bonds"/>
    <property type="evidence" value="ECO:0007669"/>
    <property type="project" value="InterPro"/>
</dbReference>
<dbReference type="SUPFAM" id="SSF56784">
    <property type="entry name" value="HAD-like"/>
    <property type="match status" value="1"/>
</dbReference>
<dbReference type="InterPro" id="IPR010023">
    <property type="entry name" value="KdsC_fam"/>
</dbReference>
<reference evidence="9" key="1">
    <citation type="submission" date="2016-10" db="EMBL/GenBank/DDBJ databases">
        <authorList>
            <person name="Varghese N."/>
            <person name="Submissions S."/>
        </authorList>
    </citation>
    <scope>NUCLEOTIDE SEQUENCE [LARGE SCALE GENOMIC DNA]</scope>
    <source>
        <strain evidence="9">DSM 28881</strain>
    </source>
</reference>
<protein>
    <submittedName>
        <fullName evidence="8">3-deoxy-D-manno-octulosonate 8-phosphate phosphatase (KDO 8-P phosphatase)</fullName>
    </submittedName>
</protein>
<organism evidence="8 9">
    <name type="scientific">Olleya namhaensis</name>
    <dbReference type="NCBI Taxonomy" id="1144750"/>
    <lineage>
        <taxon>Bacteria</taxon>
        <taxon>Pseudomonadati</taxon>
        <taxon>Bacteroidota</taxon>
        <taxon>Flavobacteriia</taxon>
        <taxon>Flavobacteriales</taxon>
        <taxon>Flavobacteriaceae</taxon>
    </lineage>
</organism>
<dbReference type="SFLD" id="SFLDS00003">
    <property type="entry name" value="Haloacid_Dehalogenase"/>
    <property type="match status" value="1"/>
</dbReference>
<dbReference type="SFLD" id="SFLDG01138">
    <property type="entry name" value="C1.6.2:_Deoxy-d-mannose-octulo"/>
    <property type="match status" value="1"/>
</dbReference>
<evidence type="ECO:0000256" key="5">
    <source>
        <dbReference type="ARBA" id="ARBA00022801"/>
    </source>
</evidence>
<comment type="subunit">
    <text evidence="3">Homotetramer.</text>
</comment>
<dbReference type="AlphaFoldDB" id="A0A1I3P999"/>
<proteinExistence type="inferred from homology"/>
<dbReference type="RefSeq" id="WP_090839566.1">
    <property type="nucleotide sequence ID" value="NZ_CANKYB010000005.1"/>
</dbReference>
<evidence type="ECO:0000256" key="4">
    <source>
        <dbReference type="ARBA" id="ARBA00022723"/>
    </source>
</evidence>
<dbReference type="EMBL" id="FORM01000005">
    <property type="protein sequence ID" value="SFJ18134.1"/>
    <property type="molecule type" value="Genomic_DNA"/>
</dbReference>
<comment type="cofactor">
    <cofactor evidence="1 7">
        <name>Mg(2+)</name>
        <dbReference type="ChEBI" id="CHEBI:18420"/>
    </cofactor>
</comment>
<dbReference type="Proteomes" id="UP000199559">
    <property type="component" value="Unassembled WGS sequence"/>
</dbReference>
<comment type="similarity">
    <text evidence="2">Belongs to the KdsC family.</text>
</comment>
<dbReference type="InterPro" id="IPR023214">
    <property type="entry name" value="HAD_sf"/>
</dbReference>
<dbReference type="Gene3D" id="3.40.50.1000">
    <property type="entry name" value="HAD superfamily/HAD-like"/>
    <property type="match status" value="1"/>
</dbReference>
<dbReference type="InterPro" id="IPR036412">
    <property type="entry name" value="HAD-like_sf"/>
</dbReference>
<dbReference type="PANTHER" id="PTHR21485:SF3">
    <property type="entry name" value="N-ACYLNEURAMINATE CYTIDYLYLTRANSFERASE"/>
    <property type="match status" value="1"/>
</dbReference>
<evidence type="ECO:0000313" key="8">
    <source>
        <dbReference type="EMBL" id="SFJ18134.1"/>
    </source>
</evidence>
<keyword evidence="6 7" id="KW-0460">Magnesium</keyword>